<gene>
    <name evidence="1" type="ORF">GCM10011415_09910</name>
</gene>
<accession>A0A8J3EFM3</accession>
<dbReference type="EMBL" id="BMJV01000001">
    <property type="protein sequence ID" value="GGG65174.1"/>
    <property type="molecule type" value="Genomic_DNA"/>
</dbReference>
<keyword evidence="2" id="KW-1185">Reference proteome</keyword>
<evidence type="ECO:0000313" key="2">
    <source>
        <dbReference type="Proteomes" id="UP000617145"/>
    </source>
</evidence>
<organism evidence="1 2">
    <name type="scientific">Salipiger pallidus</name>
    <dbReference type="NCBI Taxonomy" id="1775170"/>
    <lineage>
        <taxon>Bacteria</taxon>
        <taxon>Pseudomonadati</taxon>
        <taxon>Pseudomonadota</taxon>
        <taxon>Alphaproteobacteria</taxon>
        <taxon>Rhodobacterales</taxon>
        <taxon>Roseobacteraceae</taxon>
        <taxon>Salipiger</taxon>
    </lineage>
</organism>
<sequence length="63" mass="6846">MQSQPKGLLQVRDELAGWLIGTPWSFLHELGVPAEGRYSSDRGGIGAQGHHILLGLRFPHGEA</sequence>
<evidence type="ECO:0000313" key="1">
    <source>
        <dbReference type="EMBL" id="GGG65174.1"/>
    </source>
</evidence>
<protein>
    <submittedName>
        <fullName evidence="1">Uncharacterized protein</fullName>
    </submittedName>
</protein>
<reference evidence="1" key="2">
    <citation type="submission" date="2020-09" db="EMBL/GenBank/DDBJ databases">
        <authorList>
            <person name="Sun Q."/>
            <person name="Zhou Y."/>
        </authorList>
    </citation>
    <scope>NUCLEOTIDE SEQUENCE</scope>
    <source>
        <strain evidence="1">CGMCC 1.15762</strain>
    </source>
</reference>
<dbReference type="AlphaFoldDB" id="A0A8J3EFM3"/>
<comment type="caution">
    <text evidence="1">The sequence shown here is derived from an EMBL/GenBank/DDBJ whole genome shotgun (WGS) entry which is preliminary data.</text>
</comment>
<dbReference type="Proteomes" id="UP000617145">
    <property type="component" value="Unassembled WGS sequence"/>
</dbReference>
<name>A0A8J3EFM3_9RHOB</name>
<proteinExistence type="predicted"/>
<reference evidence="1" key="1">
    <citation type="journal article" date="2014" name="Int. J. Syst. Evol. Microbiol.">
        <title>Complete genome sequence of Corynebacterium casei LMG S-19264T (=DSM 44701T), isolated from a smear-ripened cheese.</title>
        <authorList>
            <consortium name="US DOE Joint Genome Institute (JGI-PGF)"/>
            <person name="Walter F."/>
            <person name="Albersmeier A."/>
            <person name="Kalinowski J."/>
            <person name="Ruckert C."/>
        </authorList>
    </citation>
    <scope>NUCLEOTIDE SEQUENCE</scope>
    <source>
        <strain evidence="1">CGMCC 1.15762</strain>
    </source>
</reference>